<organism evidence="4 5">
    <name type="scientific">Aliterella atlantica CENA595</name>
    <dbReference type="NCBI Taxonomy" id="1618023"/>
    <lineage>
        <taxon>Bacteria</taxon>
        <taxon>Bacillati</taxon>
        <taxon>Cyanobacteriota</taxon>
        <taxon>Cyanophyceae</taxon>
        <taxon>Chroococcidiopsidales</taxon>
        <taxon>Aliterellaceae</taxon>
        <taxon>Aliterella</taxon>
    </lineage>
</organism>
<dbReference type="RefSeq" id="WP_144405722.1">
    <property type="nucleotide sequence ID" value="NZ_CAWMDP010000023.1"/>
</dbReference>
<dbReference type="InterPro" id="IPR011990">
    <property type="entry name" value="TPR-like_helical_dom_sf"/>
</dbReference>
<dbReference type="PROSITE" id="PS50005">
    <property type="entry name" value="TPR"/>
    <property type="match status" value="1"/>
</dbReference>
<dbReference type="Pfam" id="PF13181">
    <property type="entry name" value="TPR_8"/>
    <property type="match status" value="3"/>
</dbReference>
<dbReference type="PATRIC" id="fig|1618023.3.peg.2036"/>
<comment type="caution">
    <text evidence="4">The sequence shown here is derived from an EMBL/GenBank/DDBJ whole genome shotgun (WGS) entry which is preliminary data.</text>
</comment>
<dbReference type="GO" id="GO:0009279">
    <property type="term" value="C:cell outer membrane"/>
    <property type="evidence" value="ECO:0007669"/>
    <property type="project" value="TreeGrafter"/>
</dbReference>
<gene>
    <name evidence="4" type="ORF">UH38_19995</name>
</gene>
<dbReference type="InterPro" id="IPR019734">
    <property type="entry name" value="TPR_rpt"/>
</dbReference>
<dbReference type="STRING" id="1618023.UH38_19995"/>
<sequence>MRLAFSSSSLLAYTSSILLLGFSLPLVAQILDEKPPTECQTQKPQSLNTVNDYLGMGHFQEDCQKDSLAAVSSFTQAIRLNPKAEEPYYHRANAYAAIGNYKAAVADYTEVIRQNTGKFGFSSAAYSNRARAYEKLGEKQKAISDLTQSISIDSPYTYVGEYLLRGNLYRDLGNKKRAISDYKQAENILQQSLNGVFGTGMMDARYQEMLDTVRTELSQLGVSLPAPQLTTRRTLDAIAKMEVERALSLARLEPQDPVIGKFDVQLQDLYKQLANSQPQSYKGTVESMISNAAYEKIADLEKERSELLERFTSNHPVVKLIDEQKKQLTLLLNTNRKQFDDLMHQN</sequence>
<dbReference type="SMART" id="SM00028">
    <property type="entry name" value="TPR"/>
    <property type="match status" value="4"/>
</dbReference>
<dbReference type="Gene3D" id="1.25.40.10">
    <property type="entry name" value="Tetratricopeptide repeat domain"/>
    <property type="match status" value="2"/>
</dbReference>
<evidence type="ECO:0000256" key="3">
    <source>
        <dbReference type="PROSITE-ProRule" id="PRU00339"/>
    </source>
</evidence>
<keyword evidence="5" id="KW-1185">Reference proteome</keyword>
<dbReference type="InterPro" id="IPR050498">
    <property type="entry name" value="Ycf3"/>
</dbReference>
<name>A0A0D8ZMS5_9CYAN</name>
<evidence type="ECO:0000313" key="4">
    <source>
        <dbReference type="EMBL" id="KJH70143.1"/>
    </source>
</evidence>
<keyword evidence="2 3" id="KW-0802">TPR repeat</keyword>
<dbReference type="PANTHER" id="PTHR44858:SF1">
    <property type="entry name" value="UDP-N-ACETYLGLUCOSAMINE--PEPTIDE N-ACETYLGLUCOSAMINYLTRANSFERASE SPINDLY-RELATED"/>
    <property type="match status" value="1"/>
</dbReference>
<dbReference type="OrthoDB" id="517973at2"/>
<evidence type="ECO:0000256" key="2">
    <source>
        <dbReference type="ARBA" id="ARBA00022803"/>
    </source>
</evidence>
<dbReference type="GO" id="GO:0046813">
    <property type="term" value="P:receptor-mediated virion attachment to host cell"/>
    <property type="evidence" value="ECO:0007669"/>
    <property type="project" value="TreeGrafter"/>
</dbReference>
<evidence type="ECO:0000256" key="1">
    <source>
        <dbReference type="ARBA" id="ARBA00022737"/>
    </source>
</evidence>
<proteinExistence type="predicted"/>
<dbReference type="EMBL" id="JYON01000027">
    <property type="protein sequence ID" value="KJH70143.1"/>
    <property type="molecule type" value="Genomic_DNA"/>
</dbReference>
<keyword evidence="1" id="KW-0677">Repeat</keyword>
<feature type="repeat" description="TPR" evidence="3">
    <location>
        <begin position="123"/>
        <end position="156"/>
    </location>
</feature>
<dbReference type="SUPFAM" id="SSF48452">
    <property type="entry name" value="TPR-like"/>
    <property type="match status" value="1"/>
</dbReference>
<dbReference type="AlphaFoldDB" id="A0A0D8ZMS5"/>
<reference evidence="4 5" key="1">
    <citation type="submission" date="2015-02" db="EMBL/GenBank/DDBJ databases">
        <title>Draft genome of a novel marine cyanobacterium (Chroococcales) isolated from South Atlantic Ocean.</title>
        <authorList>
            <person name="Rigonato J."/>
            <person name="Alvarenga D.O."/>
            <person name="Branco L.H."/>
            <person name="Varani A.M."/>
            <person name="Brandini F.P."/>
            <person name="Fiore M.F."/>
        </authorList>
    </citation>
    <scope>NUCLEOTIDE SEQUENCE [LARGE SCALE GENOMIC DNA]</scope>
    <source>
        <strain evidence="4 5">CENA595</strain>
    </source>
</reference>
<accession>A0A0D8ZMS5</accession>
<dbReference type="Proteomes" id="UP000032452">
    <property type="component" value="Unassembled WGS sequence"/>
</dbReference>
<evidence type="ECO:0000313" key="5">
    <source>
        <dbReference type="Proteomes" id="UP000032452"/>
    </source>
</evidence>
<dbReference type="PANTHER" id="PTHR44858">
    <property type="entry name" value="TETRATRICOPEPTIDE REPEAT PROTEIN 6"/>
    <property type="match status" value="1"/>
</dbReference>
<protein>
    <submittedName>
        <fullName evidence="4">Uncharacterized protein</fullName>
    </submittedName>
</protein>